<evidence type="ECO:0000256" key="6">
    <source>
        <dbReference type="ARBA" id="ARBA00023136"/>
    </source>
</evidence>
<comment type="caution">
    <text evidence="9">The sequence shown here is derived from an EMBL/GenBank/DDBJ whole genome shotgun (WGS) entry which is preliminary data.</text>
</comment>
<dbReference type="SUPFAM" id="SSF161098">
    <property type="entry name" value="MetI-like"/>
    <property type="match status" value="1"/>
</dbReference>
<evidence type="ECO:0000313" key="11">
    <source>
        <dbReference type="Proteomes" id="UP000321723"/>
    </source>
</evidence>
<feature type="transmembrane region" description="Helical" evidence="7">
    <location>
        <begin position="138"/>
        <end position="160"/>
    </location>
</feature>
<accession>A0A511F7B7</accession>
<evidence type="ECO:0000256" key="5">
    <source>
        <dbReference type="ARBA" id="ARBA00022989"/>
    </source>
</evidence>
<evidence type="ECO:0000313" key="10">
    <source>
        <dbReference type="EMBL" id="MBB5474045.1"/>
    </source>
</evidence>
<comment type="subcellular location">
    <subcellularLocation>
        <location evidence="1 7">Cell membrane</location>
        <topology evidence="1 7">Multi-pass membrane protein</topology>
    </subcellularLocation>
</comment>
<dbReference type="Proteomes" id="UP000564629">
    <property type="component" value="Unassembled WGS sequence"/>
</dbReference>
<dbReference type="Gene3D" id="1.10.3720.10">
    <property type="entry name" value="MetI-like"/>
    <property type="match status" value="1"/>
</dbReference>
<dbReference type="EMBL" id="BJVQ01000002">
    <property type="protein sequence ID" value="GEL45160.1"/>
    <property type="molecule type" value="Genomic_DNA"/>
</dbReference>
<feature type="transmembrane region" description="Helical" evidence="7">
    <location>
        <begin position="175"/>
        <end position="194"/>
    </location>
</feature>
<evidence type="ECO:0000256" key="1">
    <source>
        <dbReference type="ARBA" id="ARBA00004651"/>
    </source>
</evidence>
<evidence type="ECO:0000313" key="9">
    <source>
        <dbReference type="EMBL" id="GEL45160.1"/>
    </source>
</evidence>
<dbReference type="PROSITE" id="PS50928">
    <property type="entry name" value="ABC_TM1"/>
    <property type="match status" value="1"/>
</dbReference>
<evidence type="ECO:0000256" key="4">
    <source>
        <dbReference type="ARBA" id="ARBA00022692"/>
    </source>
</evidence>
<feature type="transmembrane region" description="Helical" evidence="7">
    <location>
        <begin position="230"/>
        <end position="252"/>
    </location>
</feature>
<keyword evidence="3" id="KW-1003">Cell membrane</keyword>
<keyword evidence="6 7" id="KW-0472">Membrane</keyword>
<comment type="similarity">
    <text evidence="7">Belongs to the binding-protein-dependent transport system permease family.</text>
</comment>
<dbReference type="EMBL" id="JACHDN010000001">
    <property type="protein sequence ID" value="MBB5474045.1"/>
    <property type="molecule type" value="Genomic_DNA"/>
</dbReference>
<dbReference type="OrthoDB" id="2063054at2"/>
<evidence type="ECO:0000256" key="2">
    <source>
        <dbReference type="ARBA" id="ARBA00022448"/>
    </source>
</evidence>
<organism evidence="9 11">
    <name type="scientific">Cellulomonas hominis</name>
    <dbReference type="NCBI Taxonomy" id="156981"/>
    <lineage>
        <taxon>Bacteria</taxon>
        <taxon>Bacillati</taxon>
        <taxon>Actinomycetota</taxon>
        <taxon>Actinomycetes</taxon>
        <taxon>Micrococcales</taxon>
        <taxon>Cellulomonadaceae</taxon>
        <taxon>Cellulomonas</taxon>
    </lineage>
</organism>
<dbReference type="InterPro" id="IPR000515">
    <property type="entry name" value="MetI-like"/>
</dbReference>
<feature type="transmembrane region" description="Helical" evidence="7">
    <location>
        <begin position="105"/>
        <end position="126"/>
    </location>
</feature>
<keyword evidence="2 7" id="KW-0813">Transport</keyword>
<evidence type="ECO:0000256" key="7">
    <source>
        <dbReference type="RuleBase" id="RU363032"/>
    </source>
</evidence>
<protein>
    <submittedName>
        <fullName evidence="10">Multiple sugar transport system permease protein</fullName>
    </submittedName>
    <submittedName>
        <fullName evidence="9">Sugar ABC transporter permease</fullName>
    </submittedName>
</protein>
<feature type="transmembrane region" description="Helical" evidence="7">
    <location>
        <begin position="40"/>
        <end position="61"/>
    </location>
</feature>
<dbReference type="PANTHER" id="PTHR43744:SF12">
    <property type="entry name" value="ABC TRANSPORTER PERMEASE PROTEIN MG189-RELATED"/>
    <property type="match status" value="1"/>
</dbReference>
<dbReference type="Pfam" id="PF00528">
    <property type="entry name" value="BPD_transp_1"/>
    <property type="match status" value="1"/>
</dbReference>
<dbReference type="RefSeq" id="WP_146832371.1">
    <property type="nucleotide sequence ID" value="NZ_BJVQ01000002.1"/>
</dbReference>
<gene>
    <name evidence="9" type="ORF">CHO01_02760</name>
    <name evidence="10" type="ORF">HNR08_002781</name>
</gene>
<name>A0A511F7B7_9CELL</name>
<dbReference type="AlphaFoldDB" id="A0A511F7B7"/>
<evidence type="ECO:0000256" key="3">
    <source>
        <dbReference type="ARBA" id="ARBA00022475"/>
    </source>
</evidence>
<dbReference type="GO" id="GO:0005886">
    <property type="term" value="C:plasma membrane"/>
    <property type="evidence" value="ECO:0007669"/>
    <property type="project" value="UniProtKB-SubCell"/>
</dbReference>
<dbReference type="CDD" id="cd06261">
    <property type="entry name" value="TM_PBP2"/>
    <property type="match status" value="1"/>
</dbReference>
<sequence>MSTTLVPPSTHAPTPDRERVLATAAARRREQRRRTWHRSLAKHLVLCVVALSMLLPLAWMVTTSLKADGDVFAIPPQWIPDDPQWQHYREVFEALPFARFFLNTALYTLAVMAGEVLVSIVVAYGFARFDFRGKKPLFLFLLITIMLPGEITIVPGYIFWAEIGDTLGVELINTYWPLILPALGGQAVHIFFLFQFFRAIPRDFAEAAYLNGAGWWTILWRVFVPLSRPAVVTIAVTSFMGTWNAFLGPLIYLNDVEKFTVQVGLTMFRGQFETDWPLLMAATTLSIIPVLVLFFTMQRYFVPSRASEAVR</sequence>
<dbReference type="Proteomes" id="UP000321723">
    <property type="component" value="Unassembled WGS sequence"/>
</dbReference>
<evidence type="ECO:0000259" key="8">
    <source>
        <dbReference type="PROSITE" id="PS50928"/>
    </source>
</evidence>
<keyword evidence="4 7" id="KW-0812">Transmembrane</keyword>
<dbReference type="PANTHER" id="PTHR43744">
    <property type="entry name" value="ABC TRANSPORTER PERMEASE PROTEIN MG189-RELATED-RELATED"/>
    <property type="match status" value="1"/>
</dbReference>
<dbReference type="InterPro" id="IPR035906">
    <property type="entry name" value="MetI-like_sf"/>
</dbReference>
<proteinExistence type="inferred from homology"/>
<reference evidence="9 11" key="1">
    <citation type="submission" date="2019-07" db="EMBL/GenBank/DDBJ databases">
        <title>Whole genome shotgun sequence of Cellulomonas hominis NBRC 16055.</title>
        <authorList>
            <person name="Hosoyama A."/>
            <person name="Uohara A."/>
            <person name="Ohji S."/>
            <person name="Ichikawa N."/>
        </authorList>
    </citation>
    <scope>NUCLEOTIDE SEQUENCE [LARGE SCALE GENOMIC DNA]</scope>
    <source>
        <strain evidence="9 11">NBRC 16055</strain>
    </source>
</reference>
<keyword evidence="5 7" id="KW-1133">Transmembrane helix</keyword>
<dbReference type="GO" id="GO:0055085">
    <property type="term" value="P:transmembrane transport"/>
    <property type="evidence" value="ECO:0007669"/>
    <property type="project" value="InterPro"/>
</dbReference>
<keyword evidence="11" id="KW-1185">Reference proteome</keyword>
<feature type="domain" description="ABC transmembrane type-1" evidence="8">
    <location>
        <begin position="101"/>
        <end position="297"/>
    </location>
</feature>
<reference evidence="10 12" key="2">
    <citation type="submission" date="2020-08" db="EMBL/GenBank/DDBJ databases">
        <title>Sequencing the genomes of 1000 actinobacteria strains.</title>
        <authorList>
            <person name="Klenk H.-P."/>
        </authorList>
    </citation>
    <scope>NUCLEOTIDE SEQUENCE [LARGE SCALE GENOMIC DNA]</scope>
    <source>
        <strain evidence="10 12">DSM 9581</strain>
    </source>
</reference>
<feature type="transmembrane region" description="Helical" evidence="7">
    <location>
        <begin position="276"/>
        <end position="295"/>
    </location>
</feature>
<evidence type="ECO:0000313" key="12">
    <source>
        <dbReference type="Proteomes" id="UP000564629"/>
    </source>
</evidence>
<keyword evidence="10" id="KW-0762">Sugar transport</keyword>